<dbReference type="InterPro" id="IPR036273">
    <property type="entry name" value="CRAL/TRIO_N_dom_sf"/>
</dbReference>
<dbReference type="UniPathway" id="UPA00230"/>
<feature type="transmembrane region" description="Helical" evidence="12">
    <location>
        <begin position="226"/>
        <end position="244"/>
    </location>
</feature>
<keyword evidence="7" id="KW-0256">Endoplasmic reticulum</keyword>
<feature type="transmembrane region" description="Helical" evidence="12">
    <location>
        <begin position="120"/>
        <end position="142"/>
    </location>
</feature>
<name>A0A226E193_FOLCA</name>
<reference evidence="14 15" key="1">
    <citation type="submission" date="2015-12" db="EMBL/GenBank/DDBJ databases">
        <title>The genome of Folsomia candida.</title>
        <authorList>
            <person name="Faddeeva A."/>
            <person name="Derks M.F."/>
            <person name="Anvar Y."/>
            <person name="Smit S."/>
            <person name="Van Straalen N."/>
            <person name="Roelofs D."/>
        </authorList>
    </citation>
    <scope>NUCLEOTIDE SEQUENCE [LARGE SCALE GENOMIC DNA]</scope>
    <source>
        <strain evidence="14 15">VU population</strain>
        <tissue evidence="14">Whole body</tissue>
    </source>
</reference>
<dbReference type="Gene3D" id="3.40.525.10">
    <property type="entry name" value="CRAL-TRIO lipid binding domain"/>
    <property type="match status" value="1"/>
</dbReference>
<feature type="transmembrane region" description="Helical" evidence="12">
    <location>
        <begin position="182"/>
        <end position="203"/>
    </location>
</feature>
<gene>
    <name evidence="14" type="ORF">Fcan01_13366</name>
</gene>
<dbReference type="Pfam" id="PF00650">
    <property type="entry name" value="CRAL_TRIO"/>
    <property type="match status" value="1"/>
</dbReference>
<evidence type="ECO:0000256" key="7">
    <source>
        <dbReference type="ARBA" id="ARBA00022824"/>
    </source>
</evidence>
<dbReference type="SUPFAM" id="SSF52087">
    <property type="entry name" value="CRAL/TRIO domain"/>
    <property type="match status" value="1"/>
</dbReference>
<dbReference type="SUPFAM" id="SSF46938">
    <property type="entry name" value="CRAL/TRIO N-terminal domain"/>
    <property type="match status" value="1"/>
</dbReference>
<keyword evidence="15" id="KW-1185">Reference proteome</keyword>
<comment type="caution">
    <text evidence="14">The sequence shown here is derived from an EMBL/GenBank/DDBJ whole genome shotgun (WGS) entry which is preliminary data.</text>
</comment>
<accession>A0A226E193</accession>
<evidence type="ECO:0000256" key="9">
    <source>
        <dbReference type="ARBA" id="ARBA00023136"/>
    </source>
</evidence>
<keyword evidence="5 14" id="KW-0808">Transferase</keyword>
<evidence type="ECO:0000256" key="8">
    <source>
        <dbReference type="ARBA" id="ARBA00022989"/>
    </source>
</evidence>
<dbReference type="Proteomes" id="UP000198287">
    <property type="component" value="Unassembled WGS sequence"/>
</dbReference>
<keyword evidence="10 14" id="KW-0012">Acyltransferase</keyword>
<dbReference type="PANTHER" id="PTHR10408:SF7">
    <property type="entry name" value="DIACYLGLYCEROL O-ACYLTRANSFERASE 1"/>
    <property type="match status" value="1"/>
</dbReference>
<keyword evidence="6 12" id="KW-0812">Transmembrane</keyword>
<evidence type="ECO:0000313" key="15">
    <source>
        <dbReference type="Proteomes" id="UP000198287"/>
    </source>
</evidence>
<comment type="similarity">
    <text evidence="3">Belongs to the membrane-bound acyltransferase family. Sterol o-acyltransferase subfamily.</text>
</comment>
<feature type="transmembrane region" description="Helical" evidence="12">
    <location>
        <begin position="256"/>
        <end position="275"/>
    </location>
</feature>
<feature type="compositionally biased region" description="Polar residues" evidence="11">
    <location>
        <begin position="13"/>
        <end position="27"/>
    </location>
</feature>
<evidence type="ECO:0000256" key="3">
    <source>
        <dbReference type="ARBA" id="ARBA00009010"/>
    </source>
</evidence>
<evidence type="ECO:0000256" key="2">
    <source>
        <dbReference type="ARBA" id="ARBA00005189"/>
    </source>
</evidence>
<comment type="subcellular location">
    <subcellularLocation>
        <location evidence="1">Endoplasmic reticulum membrane</location>
        <topology evidence="1">Multi-pass membrane protein</topology>
    </subcellularLocation>
</comment>
<keyword evidence="8 12" id="KW-1133">Transmembrane helix</keyword>
<feature type="region of interest" description="Disordered" evidence="11">
    <location>
        <begin position="1"/>
        <end position="53"/>
    </location>
</feature>
<evidence type="ECO:0000256" key="12">
    <source>
        <dbReference type="SAM" id="Phobius"/>
    </source>
</evidence>
<dbReference type="CDD" id="cd00170">
    <property type="entry name" value="SEC14"/>
    <property type="match status" value="1"/>
</dbReference>
<dbReference type="STRING" id="158441.A0A226E193"/>
<dbReference type="InterPro" id="IPR011074">
    <property type="entry name" value="CRAL/TRIO_N_dom"/>
</dbReference>
<dbReference type="EMBL" id="LNIX01000007">
    <property type="protein sequence ID" value="OXA51492.1"/>
    <property type="molecule type" value="Genomic_DNA"/>
</dbReference>
<evidence type="ECO:0000256" key="4">
    <source>
        <dbReference type="ARBA" id="ARBA00013244"/>
    </source>
</evidence>
<evidence type="ECO:0000256" key="10">
    <source>
        <dbReference type="ARBA" id="ARBA00023315"/>
    </source>
</evidence>
<comment type="pathway">
    <text evidence="2">Lipid metabolism.</text>
</comment>
<feature type="transmembrane region" description="Helical" evidence="12">
    <location>
        <begin position="375"/>
        <end position="394"/>
    </location>
</feature>
<protein>
    <recommendedName>
        <fullName evidence="4">diacylglycerol O-acyltransferase</fullName>
        <ecNumber evidence="4">2.3.1.20</ecNumber>
    </recommendedName>
</protein>
<dbReference type="SMART" id="SM01100">
    <property type="entry name" value="CRAL_TRIO_N"/>
    <property type="match status" value="1"/>
</dbReference>
<sequence>MPAGNSSRDDISETSSTASTSFDNTGTRLRRAKSTTTLDDVKHRGEVKRRKRPDKPIHRAADSLFSWSSGFKNFEGFVNWGFLLLFLGGSRLFLENIIKYGVRIDPFQWVYFLIGDQPTYYIPMSLILLLYANVHILMALLIEKGLAGHYLSPRHGLTAQVTNLLLLLLTPIAIFNTWNTEVFSLFGATFVCFAYSILFLKLWSYCQLEADPNETLYPENLSIKDLYYFVMVPTLCYELNFPRTDRVRKRFLLRRMLELFFGMQLVLALFQQWIIPSVKNSLMPFSNMDVIKTQERLLKLAIPNHLIWLIWFYLFFHCYLNILGELLRFADRDFYQDWWNAPDIDTFWRTWNSPVHRWAVRHLYIPIIKQTNSKFFAVSTTFFISAFFHEYLVSVPLRTYKIWAFGGMMAQLPLSALCKFVVGQNGERKRWGNVVVWASLILGQPLCIMIDESQSTCPPRLLAVQLVMAVPKSDAELRALETFRPIVQDLHFGDGVLMRFLRARDLDMVKAEDMLRKFIIWRKNALCNQYFTWTVPLDIYQFDIYLTGFDDEGRPVLWVPYGLWPSVRDLMERGMTDDILKYCGKMMDKLHQLLLLTKHQQFVVLVDIEGLTFSKVFYEARCWKGFTTLMGLLSEYERNFPELLHKAFLFNSEKKLYFKSPLAFMWGWKFLSHCFTQHTLSKVNIFGAGNDAKLEWEIAMRTNLPQRAIPKKYGGQNPEPLNINEDLIPPWEKFCMEKTSGAI</sequence>
<dbReference type="GO" id="GO:0004144">
    <property type="term" value="F:diacylglycerol O-acyltransferase activity"/>
    <property type="evidence" value="ECO:0007669"/>
    <property type="project" value="UniProtKB-EC"/>
</dbReference>
<evidence type="ECO:0000256" key="1">
    <source>
        <dbReference type="ARBA" id="ARBA00004477"/>
    </source>
</evidence>
<dbReference type="Pfam" id="PF03062">
    <property type="entry name" value="MBOAT"/>
    <property type="match status" value="1"/>
</dbReference>
<feature type="transmembrane region" description="Helical" evidence="12">
    <location>
        <begin position="77"/>
        <end position="94"/>
    </location>
</feature>
<organism evidence="14 15">
    <name type="scientific">Folsomia candida</name>
    <name type="common">Springtail</name>
    <dbReference type="NCBI Taxonomy" id="158441"/>
    <lineage>
        <taxon>Eukaryota</taxon>
        <taxon>Metazoa</taxon>
        <taxon>Ecdysozoa</taxon>
        <taxon>Arthropoda</taxon>
        <taxon>Hexapoda</taxon>
        <taxon>Collembola</taxon>
        <taxon>Entomobryomorpha</taxon>
        <taxon>Isotomoidea</taxon>
        <taxon>Isotomidae</taxon>
        <taxon>Proisotominae</taxon>
        <taxon>Folsomia</taxon>
    </lineage>
</organism>
<dbReference type="GO" id="GO:0005789">
    <property type="term" value="C:endoplasmic reticulum membrane"/>
    <property type="evidence" value="ECO:0007669"/>
    <property type="project" value="UniProtKB-SubCell"/>
</dbReference>
<evidence type="ECO:0000256" key="5">
    <source>
        <dbReference type="ARBA" id="ARBA00022679"/>
    </source>
</evidence>
<evidence type="ECO:0000256" key="6">
    <source>
        <dbReference type="ARBA" id="ARBA00022692"/>
    </source>
</evidence>
<dbReference type="InterPro" id="IPR014371">
    <property type="entry name" value="Oat_ACAT_DAG_ARE"/>
</dbReference>
<evidence type="ECO:0000256" key="11">
    <source>
        <dbReference type="SAM" id="MobiDB-lite"/>
    </source>
</evidence>
<evidence type="ECO:0000313" key="14">
    <source>
        <dbReference type="EMBL" id="OXA51492.1"/>
    </source>
</evidence>
<dbReference type="InterPro" id="IPR004299">
    <property type="entry name" value="MBOAT_fam"/>
</dbReference>
<dbReference type="InterPro" id="IPR001251">
    <property type="entry name" value="CRAL-TRIO_dom"/>
</dbReference>
<dbReference type="EC" id="2.3.1.20" evidence="4"/>
<dbReference type="PANTHER" id="PTHR10408">
    <property type="entry name" value="STEROL O-ACYLTRANSFERASE"/>
    <property type="match status" value="1"/>
</dbReference>
<proteinExistence type="inferred from homology"/>
<feature type="transmembrane region" description="Helical" evidence="12">
    <location>
        <begin position="306"/>
        <end position="324"/>
    </location>
</feature>
<dbReference type="PROSITE" id="PS50191">
    <property type="entry name" value="CRAL_TRIO"/>
    <property type="match status" value="1"/>
</dbReference>
<dbReference type="OrthoDB" id="10039049at2759"/>
<dbReference type="AlphaFoldDB" id="A0A226E193"/>
<feature type="domain" description="CRAL-TRIO" evidence="13">
    <location>
        <begin position="546"/>
        <end position="721"/>
    </location>
</feature>
<dbReference type="InterPro" id="IPR036865">
    <property type="entry name" value="CRAL-TRIO_dom_sf"/>
</dbReference>
<evidence type="ECO:0000259" key="13">
    <source>
        <dbReference type="PROSITE" id="PS50191"/>
    </source>
</evidence>
<dbReference type="SMART" id="SM00516">
    <property type="entry name" value="SEC14"/>
    <property type="match status" value="1"/>
</dbReference>
<feature type="transmembrane region" description="Helical" evidence="12">
    <location>
        <begin position="157"/>
        <end position="175"/>
    </location>
</feature>
<dbReference type="GO" id="GO:0019432">
    <property type="term" value="P:triglyceride biosynthetic process"/>
    <property type="evidence" value="ECO:0007669"/>
    <property type="project" value="TreeGrafter"/>
</dbReference>
<keyword evidence="9 12" id="KW-0472">Membrane</keyword>